<evidence type="ECO:0000313" key="1">
    <source>
        <dbReference type="EMBL" id="EUB59928.1"/>
    </source>
</evidence>
<reference evidence="1 2" key="1">
    <citation type="journal article" date="2013" name="Nat. Genet.">
        <title>The genome of the hydatid tapeworm Echinococcus granulosus.</title>
        <authorList>
            <person name="Zheng H."/>
            <person name="Zhang W."/>
            <person name="Zhang L."/>
            <person name="Zhang Z."/>
            <person name="Li J."/>
            <person name="Lu G."/>
            <person name="Zhu Y."/>
            <person name="Wang Y."/>
            <person name="Huang Y."/>
            <person name="Liu J."/>
            <person name="Kang H."/>
            <person name="Chen J."/>
            <person name="Wang L."/>
            <person name="Chen A."/>
            <person name="Yu S."/>
            <person name="Gao Z."/>
            <person name="Jin L."/>
            <person name="Gu W."/>
            <person name="Wang Z."/>
            <person name="Zhao L."/>
            <person name="Shi B."/>
            <person name="Wen H."/>
            <person name="Lin R."/>
            <person name="Jones M.K."/>
            <person name="Brejova B."/>
            <person name="Vinar T."/>
            <person name="Zhao G."/>
            <person name="McManus D.P."/>
            <person name="Chen Z."/>
            <person name="Zhou Y."/>
            <person name="Wang S."/>
        </authorList>
    </citation>
    <scope>NUCLEOTIDE SEQUENCE [LARGE SCALE GENOMIC DNA]</scope>
</reference>
<evidence type="ECO:0000313" key="2">
    <source>
        <dbReference type="Proteomes" id="UP000019149"/>
    </source>
</evidence>
<dbReference type="CTD" id="36340969"/>
<dbReference type="EMBL" id="APAU02000037">
    <property type="protein sequence ID" value="EUB59928.1"/>
    <property type="molecule type" value="Genomic_DNA"/>
</dbReference>
<proteinExistence type="predicted"/>
<dbReference type="AlphaFoldDB" id="W6UFP9"/>
<dbReference type="RefSeq" id="XP_024351124.1">
    <property type="nucleotide sequence ID" value="XM_024494503.1"/>
</dbReference>
<protein>
    <submittedName>
        <fullName evidence="1">Uncharacterized protein</fullName>
    </submittedName>
</protein>
<dbReference type="KEGG" id="egl:EGR_05254"/>
<comment type="caution">
    <text evidence="1">The sequence shown here is derived from an EMBL/GenBank/DDBJ whole genome shotgun (WGS) entry which is preliminary data.</text>
</comment>
<dbReference type="GeneID" id="36340969"/>
<accession>W6UFP9</accession>
<name>W6UFP9_ECHGR</name>
<dbReference type="Proteomes" id="UP000019149">
    <property type="component" value="Unassembled WGS sequence"/>
</dbReference>
<keyword evidence="2" id="KW-1185">Reference proteome</keyword>
<sequence length="290" mass="32556">MTWLTNISLVTENCCPVDSNAGNYESRKFTTSTFGHLTHEDATQSGRFSAEDVNIKCLKRVFVILVGQSKKAICHLRQSARGIVVISSEYEILRKWITLIKCSEYISFQMPTLSMRSVNVYLQKLCANIEGLIYLPNREQWEQADETSSSIKQAPFYSYFHLIGSVLSHCLAFDERSRNNSPSTKPSVLTLTSLPKALMHSHFTNSPISVRAPTVAEMATHALISTQQAFNNCNCMLPRGCPLLLEYQMMGNHDQLSRKSCSLNALATDKSSINRPFIYPFTTTDAAYCP</sequence>
<gene>
    <name evidence="1" type="ORF">EGR_05254</name>
</gene>
<organism evidence="1 2">
    <name type="scientific">Echinococcus granulosus</name>
    <name type="common">Hydatid tapeworm</name>
    <dbReference type="NCBI Taxonomy" id="6210"/>
    <lineage>
        <taxon>Eukaryota</taxon>
        <taxon>Metazoa</taxon>
        <taxon>Spiralia</taxon>
        <taxon>Lophotrochozoa</taxon>
        <taxon>Platyhelminthes</taxon>
        <taxon>Cestoda</taxon>
        <taxon>Eucestoda</taxon>
        <taxon>Cyclophyllidea</taxon>
        <taxon>Taeniidae</taxon>
        <taxon>Echinococcus</taxon>
        <taxon>Echinococcus granulosus group</taxon>
    </lineage>
</organism>